<dbReference type="AlphaFoldDB" id="A0A379ATN5"/>
<dbReference type="PANTHER" id="PTHR24045:SF0">
    <property type="entry name" value="N-ACETYLGLUCOSAMINE-1-PHOSPHOTRANSFERASE SUBUNITS ALPHA_BETA"/>
    <property type="match status" value="1"/>
</dbReference>
<evidence type="ECO:0000256" key="3">
    <source>
        <dbReference type="ARBA" id="ARBA00023169"/>
    </source>
</evidence>
<evidence type="ECO:0000259" key="5">
    <source>
        <dbReference type="Pfam" id="PF17101"/>
    </source>
</evidence>
<dbReference type="EMBL" id="UGSP01000001">
    <property type="protein sequence ID" value="SUB24949.1"/>
    <property type="molecule type" value="Genomic_DNA"/>
</dbReference>
<dbReference type="GO" id="GO:0016772">
    <property type="term" value="F:transferase activity, transferring phosphorus-containing groups"/>
    <property type="evidence" value="ECO:0007669"/>
    <property type="project" value="InterPro"/>
</dbReference>
<feature type="domain" description="Stealth protein CR2 conserved region 2" evidence="4">
    <location>
        <begin position="100"/>
        <end position="204"/>
    </location>
</feature>
<evidence type="ECO:0000313" key="6">
    <source>
        <dbReference type="EMBL" id="SUB24949.1"/>
    </source>
</evidence>
<dbReference type="GeneID" id="300134205"/>
<dbReference type="Proteomes" id="UP000255098">
    <property type="component" value="Unassembled WGS sequence"/>
</dbReference>
<dbReference type="InterPro" id="IPR047141">
    <property type="entry name" value="Stealth"/>
</dbReference>
<reference evidence="6 7" key="1">
    <citation type="submission" date="2018-06" db="EMBL/GenBank/DDBJ databases">
        <authorList>
            <consortium name="Pathogen Informatics"/>
            <person name="Doyle S."/>
        </authorList>
    </citation>
    <scope>NUCLEOTIDE SEQUENCE [LARGE SCALE GENOMIC DNA]</scope>
    <source>
        <strain evidence="7">NCTC 11297</strain>
    </source>
</reference>
<proteinExistence type="inferred from homology"/>
<dbReference type="Pfam" id="PF11380">
    <property type="entry name" value="Stealth_CR2"/>
    <property type="match status" value="1"/>
</dbReference>
<evidence type="ECO:0000256" key="1">
    <source>
        <dbReference type="ARBA" id="ARBA00007583"/>
    </source>
</evidence>
<keyword evidence="3" id="KW-0270">Exopolysaccharide synthesis</keyword>
<dbReference type="Pfam" id="PF17101">
    <property type="entry name" value="Stealth_CR1"/>
    <property type="match status" value="1"/>
</dbReference>
<keyword evidence="7" id="KW-1185">Reference proteome</keyword>
<dbReference type="InterPro" id="IPR021520">
    <property type="entry name" value="Stealth_CR2"/>
</dbReference>
<organism evidence="6 7">
    <name type="scientific">Avibacterium avium</name>
    <name type="common">Pasteurella avium</name>
    <dbReference type="NCBI Taxonomy" id="751"/>
    <lineage>
        <taxon>Bacteria</taxon>
        <taxon>Pseudomonadati</taxon>
        <taxon>Pseudomonadota</taxon>
        <taxon>Gammaproteobacteria</taxon>
        <taxon>Pasteurellales</taxon>
        <taxon>Pasteurellaceae</taxon>
        <taxon>Avibacterium</taxon>
    </lineage>
</organism>
<evidence type="ECO:0000256" key="2">
    <source>
        <dbReference type="ARBA" id="ARBA00022679"/>
    </source>
</evidence>
<keyword evidence="2 6" id="KW-0808">Transferase</keyword>
<evidence type="ECO:0000313" key="7">
    <source>
        <dbReference type="Proteomes" id="UP000255098"/>
    </source>
</evidence>
<accession>A0A379ATN5</accession>
<gene>
    <name evidence="6" type="primary">sacB</name>
    <name evidence="6" type="ORF">NCTC11297_02020</name>
</gene>
<sequence>MNIAKLKKLFREPGIFLRDYFNKKYPVYNVEQRVTEEDELAIIENSLHLADLESNIQLEPFNVDVVFTWVNNQDLKWQQRRRQFAEIAEQTALYGNDEARFSNHNELYYSLHSVRSFLPWVNHIYIVTDNQIPEWFTPENYPNVSIVDHAQIIDEQYLPTFNSHVIEAHLHNIPNLSEYFIYFNDDVFVARPLPKEHFFHPNGIASLFIADKSLKKMAMKGKLTPTLAASQNSIALLNKYYLNQIDRPLVHTYVPLRKSAFQATWQRYNSEILAFLSNRFRTNQDLNLATFLVPWLMYLNGQSAVGTEICYYFNIRSNKAPTQYRKLLEKERYGHQPHSFCINDVYSGEKLNSHKELLTNMLQKYYNLINL</sequence>
<dbReference type="RefSeq" id="WP_218564409.1">
    <property type="nucleotide sequence ID" value="NZ_UGSP01000001.1"/>
</dbReference>
<comment type="similarity">
    <text evidence="1">Belongs to the stealth family.</text>
</comment>
<name>A0A379ATN5_AVIAV</name>
<dbReference type="InterPro" id="IPR031358">
    <property type="entry name" value="Stealth_CR1"/>
</dbReference>
<dbReference type="EC" id="2.7.-.-" evidence="6"/>
<evidence type="ECO:0000259" key="4">
    <source>
        <dbReference type="Pfam" id="PF11380"/>
    </source>
</evidence>
<dbReference type="GO" id="GO:0000271">
    <property type="term" value="P:polysaccharide biosynthetic process"/>
    <property type="evidence" value="ECO:0007669"/>
    <property type="project" value="UniProtKB-KW"/>
</dbReference>
<feature type="domain" description="Stealth protein CR1 conserved region 1" evidence="5">
    <location>
        <begin position="61"/>
        <end position="84"/>
    </location>
</feature>
<dbReference type="PANTHER" id="PTHR24045">
    <property type="match status" value="1"/>
</dbReference>
<protein>
    <submittedName>
        <fullName evidence="6">Capsular polysaccharide phosphotransferase SacB</fullName>
        <ecNumber evidence="6">2.7.-.-</ecNumber>
    </submittedName>
</protein>